<proteinExistence type="inferred from homology"/>
<dbReference type="AlphaFoldDB" id="A0A081NIJ1"/>
<evidence type="ECO:0000313" key="3">
    <source>
        <dbReference type="EMBL" id="KEQ18264.1"/>
    </source>
</evidence>
<dbReference type="GO" id="GO:0005829">
    <property type="term" value="C:cytosol"/>
    <property type="evidence" value="ECO:0007669"/>
    <property type="project" value="TreeGrafter"/>
</dbReference>
<dbReference type="PANTHER" id="PTHR30327">
    <property type="entry name" value="UNCHARACTERIZED PROTEIN YQGE"/>
    <property type="match status" value="1"/>
</dbReference>
<gene>
    <name evidence="3" type="ORF">GZ78_12120</name>
</gene>
<dbReference type="Pfam" id="PF02622">
    <property type="entry name" value="DUF179"/>
    <property type="match status" value="1"/>
</dbReference>
<evidence type="ECO:0000313" key="4">
    <source>
        <dbReference type="Proteomes" id="UP000028073"/>
    </source>
</evidence>
<comment type="similarity">
    <text evidence="1 2">Belongs to the UPF0301 (AlgH) family.</text>
</comment>
<dbReference type="Gene3D" id="3.40.1740.10">
    <property type="entry name" value="VC0467-like"/>
    <property type="match status" value="1"/>
</dbReference>
<dbReference type="EMBL" id="JOKH01000002">
    <property type="protein sequence ID" value="KEQ18264.1"/>
    <property type="molecule type" value="Genomic_DNA"/>
</dbReference>
<dbReference type="PANTHER" id="PTHR30327:SF1">
    <property type="entry name" value="UPF0301 PROTEIN YQGE"/>
    <property type="match status" value="1"/>
</dbReference>
<organism evidence="3 4">
    <name type="scientific">Endozoicomonas numazuensis</name>
    <dbReference type="NCBI Taxonomy" id="1137799"/>
    <lineage>
        <taxon>Bacteria</taxon>
        <taxon>Pseudomonadati</taxon>
        <taxon>Pseudomonadota</taxon>
        <taxon>Gammaproteobacteria</taxon>
        <taxon>Oceanospirillales</taxon>
        <taxon>Endozoicomonadaceae</taxon>
        <taxon>Endozoicomonas</taxon>
    </lineage>
</organism>
<comment type="caution">
    <text evidence="3">The sequence shown here is derived from an EMBL/GenBank/DDBJ whole genome shotgun (WGS) entry which is preliminary data.</text>
</comment>
<dbReference type="RefSeq" id="WP_034835412.1">
    <property type="nucleotide sequence ID" value="NZ_JOKH01000002.1"/>
</dbReference>
<dbReference type="STRING" id="1137799.GZ78_12120"/>
<dbReference type="InterPro" id="IPR003774">
    <property type="entry name" value="AlgH-like"/>
</dbReference>
<dbReference type="SUPFAM" id="SSF143456">
    <property type="entry name" value="VC0467-like"/>
    <property type="match status" value="1"/>
</dbReference>
<protein>
    <recommendedName>
        <fullName evidence="2">UPF0301 protein GZ78_12120</fullName>
    </recommendedName>
</protein>
<accession>A0A081NIJ1</accession>
<sequence>MSSETFQSLRNHFLIAMPRMADSSFAGTLTLICEHSPGGALGIIVNRPTELTLGEIFSQVGIREADECFLSPDAVYSGGPVAVERGFVLHSGPDHWESSLEISQGLQLATSTDILLAMARDEGPDDSLVALGYAGWGSGQLEKELSDNTWLTCKAHQQIIFETPFQRRLDAAAESLGVDLRLLSGQVGHA</sequence>
<reference evidence="3 4" key="1">
    <citation type="submission" date="2014-06" db="EMBL/GenBank/DDBJ databases">
        <title>Whole Genome Sequences of Three Symbiotic Endozoicomonas Bacteria.</title>
        <authorList>
            <person name="Neave M.J."/>
            <person name="Apprill A."/>
            <person name="Voolstra C.R."/>
        </authorList>
    </citation>
    <scope>NUCLEOTIDE SEQUENCE [LARGE SCALE GENOMIC DNA]</scope>
    <source>
        <strain evidence="3 4">DSM 25634</strain>
    </source>
</reference>
<dbReference type="Proteomes" id="UP000028073">
    <property type="component" value="Unassembled WGS sequence"/>
</dbReference>
<dbReference type="OrthoDB" id="9807486at2"/>
<dbReference type="eggNOG" id="COG1678">
    <property type="taxonomic scope" value="Bacteria"/>
</dbReference>
<keyword evidence="4" id="KW-1185">Reference proteome</keyword>
<dbReference type="HAMAP" id="MF_00758">
    <property type="entry name" value="UPF0301"/>
    <property type="match status" value="1"/>
</dbReference>
<evidence type="ECO:0000256" key="1">
    <source>
        <dbReference type="ARBA" id="ARBA00009600"/>
    </source>
</evidence>
<name>A0A081NIJ1_9GAMM</name>
<evidence type="ECO:0000256" key="2">
    <source>
        <dbReference type="HAMAP-Rule" id="MF_00758"/>
    </source>
</evidence>
<dbReference type="NCBIfam" id="NF001266">
    <property type="entry name" value="PRK00228.1-1"/>
    <property type="match status" value="1"/>
</dbReference>